<dbReference type="Proteomes" id="UP001189757">
    <property type="component" value="Unassembled WGS sequence"/>
</dbReference>
<gene>
    <name evidence="2" type="ORF">LMG18101_04453</name>
</gene>
<keyword evidence="3" id="KW-1185">Reference proteome</keyword>
<dbReference type="PROSITE" id="PS51257">
    <property type="entry name" value="PROKAR_LIPOPROTEIN"/>
    <property type="match status" value="1"/>
</dbReference>
<keyword evidence="1" id="KW-1133">Transmembrane helix</keyword>
<dbReference type="EMBL" id="CATZLL010000017">
    <property type="protein sequence ID" value="CAJ0820931.1"/>
    <property type="molecule type" value="Genomic_DNA"/>
</dbReference>
<comment type="caution">
    <text evidence="2">The sequence shown here is derived from an EMBL/GenBank/DDBJ whole genome shotgun (WGS) entry which is preliminary data.</text>
</comment>
<accession>A0ABM9KCE9</accession>
<dbReference type="RefSeq" id="WP_316682398.1">
    <property type="nucleotide sequence ID" value="NZ_CATZLL010000017.1"/>
</dbReference>
<keyword evidence="1" id="KW-0812">Transmembrane</keyword>
<reference evidence="2 3" key="1">
    <citation type="submission" date="2023-07" db="EMBL/GenBank/DDBJ databases">
        <authorList>
            <person name="Peeters C."/>
        </authorList>
    </citation>
    <scope>NUCLEOTIDE SEQUENCE [LARGE SCALE GENOMIC DNA]</scope>
    <source>
        <strain evidence="2 3">LMG 18101</strain>
    </source>
</reference>
<sequence>MKPRKYALWSAATAFACLIVVVTVIDQRQLRQLGQPLAAPEKIFKTDAKLPFDIADVKWVDANGVQLLTGTLQDLRQEGDTTPLPGAILDTLLPSRAERLRERNNQMAADSAVRMAAAGHQDLAVQTLMDRLGRGHKRQFIARMTDEGRIDILASIEDDQSLSLVTAPGGKWIALGSGEFPKDRPDDSPSFYTAFVSNDSGRTWKFDPKITVPSSTDFHGYVSETRAYALATRYGGEREAWTTFDGGHSWKNVDLDKAVWPDNPAREHQVRDTHWALLFNPAGNAVGWSTMSVITVDDEGQEKSRKPVEARRFDLSLSGSQAAVRNVAATPDAGPANEPSYRILQSDSGDTLFAQPEGRLRYLDPTTGAWGTSTIPDIRGASPWIDTDKMWSGKDVWVVRARGDTAWNIVACYMPPYFGNTRNCGGASAGAYFYSRDKGHSWTPFLLPRSPGESDYTINVIGWDTRRQGLLVMRRDPENSEREQIELYRLPERS</sequence>
<dbReference type="SUPFAM" id="SSF50939">
    <property type="entry name" value="Sialidases"/>
    <property type="match status" value="1"/>
</dbReference>
<keyword evidence="1" id="KW-0472">Membrane</keyword>
<evidence type="ECO:0008006" key="4">
    <source>
        <dbReference type="Google" id="ProtNLM"/>
    </source>
</evidence>
<dbReference type="InterPro" id="IPR036278">
    <property type="entry name" value="Sialidase_sf"/>
</dbReference>
<proteinExistence type="predicted"/>
<name>A0ABM9KCE9_9RALS</name>
<evidence type="ECO:0000313" key="2">
    <source>
        <dbReference type="EMBL" id="CAJ0820931.1"/>
    </source>
</evidence>
<dbReference type="Gene3D" id="2.120.10.10">
    <property type="match status" value="1"/>
</dbReference>
<protein>
    <recommendedName>
        <fullName evidence="4">Exo-alpha-sialidase</fullName>
    </recommendedName>
</protein>
<feature type="transmembrane region" description="Helical" evidence="1">
    <location>
        <begin position="6"/>
        <end position="25"/>
    </location>
</feature>
<evidence type="ECO:0000256" key="1">
    <source>
        <dbReference type="SAM" id="Phobius"/>
    </source>
</evidence>
<evidence type="ECO:0000313" key="3">
    <source>
        <dbReference type="Proteomes" id="UP001189757"/>
    </source>
</evidence>
<organism evidence="2 3">
    <name type="scientific">Ralstonia flaminis</name>
    <dbReference type="NCBI Taxonomy" id="3058597"/>
    <lineage>
        <taxon>Bacteria</taxon>
        <taxon>Pseudomonadati</taxon>
        <taxon>Pseudomonadota</taxon>
        <taxon>Betaproteobacteria</taxon>
        <taxon>Burkholderiales</taxon>
        <taxon>Burkholderiaceae</taxon>
        <taxon>Ralstonia</taxon>
    </lineage>
</organism>